<feature type="transmembrane region" description="Helical" evidence="13">
    <location>
        <begin position="197"/>
        <end position="222"/>
    </location>
</feature>
<evidence type="ECO:0000256" key="13">
    <source>
        <dbReference type="SAM" id="Phobius"/>
    </source>
</evidence>
<evidence type="ECO:0000256" key="11">
    <source>
        <dbReference type="PIRSR" id="PIRSR627057-1"/>
    </source>
</evidence>
<feature type="binding site" evidence="12">
    <location>
        <position position="382"/>
    </location>
    <ligand>
        <name>Zn(2+)</name>
        <dbReference type="ChEBI" id="CHEBI:29105"/>
        <note>catalytic</note>
    </ligand>
</feature>
<feature type="domain" description="Peptidase M48" evidence="14">
    <location>
        <begin position="227"/>
        <end position="440"/>
    </location>
</feature>
<organism evidence="16 17">
    <name type="scientific">Candidatus Gallitreponema excrementavium</name>
    <dbReference type="NCBI Taxonomy" id="2840840"/>
    <lineage>
        <taxon>Bacteria</taxon>
        <taxon>Pseudomonadati</taxon>
        <taxon>Spirochaetota</taxon>
        <taxon>Spirochaetia</taxon>
        <taxon>Spirochaetales</taxon>
        <taxon>Candidatus Gallitreponema</taxon>
    </lineage>
</organism>
<dbReference type="GO" id="GO:0004222">
    <property type="term" value="F:metalloendopeptidase activity"/>
    <property type="evidence" value="ECO:0007669"/>
    <property type="project" value="InterPro"/>
</dbReference>
<dbReference type="CDD" id="cd07343">
    <property type="entry name" value="M48A_Zmpste24p_like"/>
    <property type="match status" value="1"/>
</dbReference>
<evidence type="ECO:0000256" key="9">
    <source>
        <dbReference type="ARBA" id="ARBA00023049"/>
    </source>
</evidence>
<evidence type="ECO:0000313" key="17">
    <source>
        <dbReference type="Proteomes" id="UP000823638"/>
    </source>
</evidence>
<feature type="transmembrane region" description="Helical" evidence="13">
    <location>
        <begin position="117"/>
        <end position="143"/>
    </location>
</feature>
<feature type="transmembrane region" description="Helical" evidence="13">
    <location>
        <begin position="171"/>
        <end position="191"/>
    </location>
</feature>
<sequence length="443" mass="51003">MYNINFLNPFIIIFLSGTILTFLLNHFLEFLNFKTRKKLLDRPDRLPPELNGYPASECFDPEKLKNIVNYKSALYFSWIPYSIVALTLSLSLVLTGFYPWVFDLSIKISGLPTGFWQTYLCFFLFYFFASLPEGIVSIPFSIYDEFKIEKKFGFSNMTIKLWITDFIKSNLISLIVSGILILPVTAILMFFPKTWWIFVTIILFCFTLTAQIIYPLIIAPLFNKFTPLKEGELKDSIIKLLEEKGFKSAGIFVMDASKRSGHSNAYFGGIGKSKRIVLYDTLIKQLSTEELTAVLAHEIGHYKKKHILKRFLLMIPVEFLVLFVLNILANIPSLYEGFGFYQINTIRIQSVQFIGLFLSIILYGSVQEIFSPLFNILSRKDEYEADNFAAELTGNPDYLANALIKLNSENLSDLIPAKLYAFWNYSHPTLTERIINLKKIKSK</sequence>
<dbReference type="GO" id="GO:0046872">
    <property type="term" value="F:metal ion binding"/>
    <property type="evidence" value="ECO:0007669"/>
    <property type="project" value="UniProtKB-KW"/>
</dbReference>
<dbReference type="InterPro" id="IPR001915">
    <property type="entry name" value="Peptidase_M48"/>
</dbReference>
<keyword evidence="5" id="KW-0378">Hydrolase</keyword>
<dbReference type="Pfam" id="PF16491">
    <property type="entry name" value="Peptidase_M48_N"/>
    <property type="match status" value="1"/>
</dbReference>
<evidence type="ECO:0000313" key="16">
    <source>
        <dbReference type="EMBL" id="MBO8457223.1"/>
    </source>
</evidence>
<feature type="transmembrane region" description="Helical" evidence="13">
    <location>
        <begin position="311"/>
        <end position="331"/>
    </location>
</feature>
<evidence type="ECO:0000259" key="15">
    <source>
        <dbReference type="Pfam" id="PF16491"/>
    </source>
</evidence>
<dbReference type="Gene3D" id="3.30.2010.10">
    <property type="entry name" value="Metalloproteases ('zincins'), catalytic domain"/>
    <property type="match status" value="1"/>
</dbReference>
<comment type="caution">
    <text evidence="16">The sequence shown here is derived from an EMBL/GenBank/DDBJ whole genome shotgun (WGS) entry which is preliminary data.</text>
</comment>
<protein>
    <submittedName>
        <fullName evidence="16">M48 family metallopeptidase</fullName>
    </submittedName>
</protein>
<dbReference type="Proteomes" id="UP000823638">
    <property type="component" value="Unassembled WGS sequence"/>
</dbReference>
<keyword evidence="8 13" id="KW-1133">Transmembrane helix</keyword>
<evidence type="ECO:0000256" key="10">
    <source>
        <dbReference type="ARBA" id="ARBA00023136"/>
    </source>
</evidence>
<dbReference type="GO" id="GO:0071586">
    <property type="term" value="P:CAAX-box protein processing"/>
    <property type="evidence" value="ECO:0007669"/>
    <property type="project" value="InterPro"/>
</dbReference>
<accession>A0A9D9HNZ9</accession>
<dbReference type="InterPro" id="IPR027057">
    <property type="entry name" value="CAXX_Prtase_1"/>
</dbReference>
<keyword evidence="10 13" id="KW-0472">Membrane</keyword>
<feature type="transmembrane region" description="Helical" evidence="13">
    <location>
        <begin position="6"/>
        <end position="28"/>
    </location>
</feature>
<evidence type="ECO:0000256" key="2">
    <source>
        <dbReference type="ARBA" id="ARBA00022670"/>
    </source>
</evidence>
<keyword evidence="4 12" id="KW-0479">Metal-binding</keyword>
<keyword evidence="6" id="KW-0256">Endoplasmic reticulum</keyword>
<gene>
    <name evidence="16" type="ORF">IAA81_03225</name>
</gene>
<feature type="transmembrane region" description="Helical" evidence="13">
    <location>
        <begin position="351"/>
        <end position="370"/>
    </location>
</feature>
<keyword evidence="3 13" id="KW-0812">Transmembrane</keyword>
<evidence type="ECO:0000256" key="8">
    <source>
        <dbReference type="ARBA" id="ARBA00022989"/>
    </source>
</evidence>
<dbReference type="AlphaFoldDB" id="A0A9D9HNZ9"/>
<evidence type="ECO:0000256" key="3">
    <source>
        <dbReference type="ARBA" id="ARBA00022692"/>
    </source>
</evidence>
<feature type="domain" description="CAAX prenyl protease 1 N-terminal" evidence="15">
    <location>
        <begin position="57"/>
        <end position="224"/>
    </location>
</feature>
<reference evidence="16" key="1">
    <citation type="submission" date="2020-10" db="EMBL/GenBank/DDBJ databases">
        <authorList>
            <person name="Gilroy R."/>
        </authorList>
    </citation>
    <scope>NUCLEOTIDE SEQUENCE</scope>
    <source>
        <strain evidence="16">10532</strain>
    </source>
</reference>
<evidence type="ECO:0000256" key="1">
    <source>
        <dbReference type="ARBA" id="ARBA00004477"/>
    </source>
</evidence>
<comment type="subcellular location">
    <subcellularLocation>
        <location evidence="1">Endoplasmic reticulum membrane</location>
        <topology evidence="1">Multi-pass membrane protein</topology>
    </subcellularLocation>
</comment>
<dbReference type="PANTHER" id="PTHR10120">
    <property type="entry name" value="CAAX PRENYL PROTEASE 1"/>
    <property type="match status" value="1"/>
</dbReference>
<evidence type="ECO:0000256" key="7">
    <source>
        <dbReference type="ARBA" id="ARBA00022833"/>
    </source>
</evidence>
<reference evidence="16" key="2">
    <citation type="journal article" date="2021" name="PeerJ">
        <title>Extensive microbial diversity within the chicken gut microbiome revealed by metagenomics and culture.</title>
        <authorList>
            <person name="Gilroy R."/>
            <person name="Ravi A."/>
            <person name="Getino M."/>
            <person name="Pursley I."/>
            <person name="Horton D.L."/>
            <person name="Alikhan N.F."/>
            <person name="Baker D."/>
            <person name="Gharbi K."/>
            <person name="Hall N."/>
            <person name="Watson M."/>
            <person name="Adriaenssens E.M."/>
            <person name="Foster-Nyarko E."/>
            <person name="Jarju S."/>
            <person name="Secka A."/>
            <person name="Antonio M."/>
            <person name="Oren A."/>
            <person name="Chaudhuri R.R."/>
            <person name="La Ragione R."/>
            <person name="Hildebrand F."/>
            <person name="Pallen M.J."/>
        </authorList>
    </citation>
    <scope>NUCLEOTIDE SEQUENCE</scope>
    <source>
        <strain evidence="16">10532</strain>
    </source>
</reference>
<dbReference type="EMBL" id="JADIMM010000039">
    <property type="protein sequence ID" value="MBO8457223.1"/>
    <property type="molecule type" value="Genomic_DNA"/>
</dbReference>
<feature type="active site" description="Proton donor" evidence="11">
    <location>
        <position position="386"/>
    </location>
</feature>
<evidence type="ECO:0000259" key="14">
    <source>
        <dbReference type="Pfam" id="PF01435"/>
    </source>
</evidence>
<evidence type="ECO:0000256" key="6">
    <source>
        <dbReference type="ARBA" id="ARBA00022824"/>
    </source>
</evidence>
<feature type="binding site" evidence="12">
    <location>
        <position position="297"/>
    </location>
    <ligand>
        <name>Zn(2+)</name>
        <dbReference type="ChEBI" id="CHEBI:29105"/>
        <note>catalytic</note>
    </ligand>
</feature>
<dbReference type="InterPro" id="IPR032456">
    <property type="entry name" value="Peptidase_M48_N"/>
</dbReference>
<feature type="active site" evidence="11">
    <location>
        <position position="298"/>
    </location>
</feature>
<proteinExistence type="predicted"/>
<feature type="transmembrane region" description="Helical" evidence="13">
    <location>
        <begin position="73"/>
        <end position="97"/>
    </location>
</feature>
<dbReference type="FunFam" id="3.30.2010.10:FF:000002">
    <property type="entry name" value="CAAX prenyl protease"/>
    <property type="match status" value="1"/>
</dbReference>
<evidence type="ECO:0000256" key="5">
    <source>
        <dbReference type="ARBA" id="ARBA00022801"/>
    </source>
</evidence>
<keyword evidence="9" id="KW-0482">Metalloprotease</keyword>
<keyword evidence="2" id="KW-0645">Protease</keyword>
<name>A0A9D9HNZ9_9SPIR</name>
<evidence type="ECO:0000256" key="12">
    <source>
        <dbReference type="PIRSR" id="PIRSR627057-2"/>
    </source>
</evidence>
<comment type="cofactor">
    <cofactor evidence="12">
        <name>Zn(2+)</name>
        <dbReference type="ChEBI" id="CHEBI:29105"/>
    </cofactor>
    <text evidence="12">Binds 1 zinc ion per subunit.</text>
</comment>
<keyword evidence="7 12" id="KW-0862">Zinc</keyword>
<evidence type="ECO:0000256" key="4">
    <source>
        <dbReference type="ARBA" id="ARBA00022723"/>
    </source>
</evidence>
<feature type="binding site" evidence="12">
    <location>
        <position position="301"/>
    </location>
    <ligand>
        <name>Zn(2+)</name>
        <dbReference type="ChEBI" id="CHEBI:29105"/>
        <note>catalytic</note>
    </ligand>
</feature>
<dbReference type="Pfam" id="PF01435">
    <property type="entry name" value="Peptidase_M48"/>
    <property type="match status" value="1"/>
</dbReference>